<evidence type="ECO:0000313" key="3">
    <source>
        <dbReference type="EMBL" id="PFX28972.1"/>
    </source>
</evidence>
<dbReference type="InterPro" id="IPR036056">
    <property type="entry name" value="Fibrinogen-like_C"/>
</dbReference>
<dbReference type="InterPro" id="IPR050373">
    <property type="entry name" value="Fibrinogen_C-term_domain"/>
</dbReference>
<proteinExistence type="predicted"/>
<keyword evidence="4" id="KW-1185">Reference proteome</keyword>
<dbReference type="SUPFAM" id="SSF56496">
    <property type="entry name" value="Fibrinogen C-terminal domain-like"/>
    <property type="match status" value="3"/>
</dbReference>
<evidence type="ECO:0000256" key="1">
    <source>
        <dbReference type="SAM" id="SignalP"/>
    </source>
</evidence>
<dbReference type="Gene3D" id="4.10.530.10">
    <property type="entry name" value="Gamma-fibrinogen Carboxyl Terminal Fragment, domain 2"/>
    <property type="match status" value="1"/>
</dbReference>
<dbReference type="EMBL" id="LSMT01000073">
    <property type="protein sequence ID" value="PFX28972.1"/>
    <property type="molecule type" value="Genomic_DNA"/>
</dbReference>
<dbReference type="Gene3D" id="3.40.390.10">
    <property type="entry name" value="Collagenase (Catalytic Domain)"/>
    <property type="match status" value="1"/>
</dbReference>
<dbReference type="Gene3D" id="2.60.40.2970">
    <property type="match status" value="1"/>
</dbReference>
<dbReference type="SMART" id="SM00186">
    <property type="entry name" value="FBG"/>
    <property type="match status" value="1"/>
</dbReference>
<feature type="domain" description="Fibrinogen C-terminal" evidence="2">
    <location>
        <begin position="512"/>
        <end position="601"/>
    </location>
</feature>
<dbReference type="SUPFAM" id="SSF55486">
    <property type="entry name" value="Metalloproteases ('zincins'), catalytic domain"/>
    <property type="match status" value="1"/>
</dbReference>
<keyword evidence="1" id="KW-0732">Signal</keyword>
<organism evidence="3 4">
    <name type="scientific">Stylophora pistillata</name>
    <name type="common">Smooth cauliflower coral</name>
    <dbReference type="NCBI Taxonomy" id="50429"/>
    <lineage>
        <taxon>Eukaryota</taxon>
        <taxon>Metazoa</taxon>
        <taxon>Cnidaria</taxon>
        <taxon>Anthozoa</taxon>
        <taxon>Hexacorallia</taxon>
        <taxon>Scleractinia</taxon>
        <taxon>Astrocoeniina</taxon>
        <taxon>Pocilloporidae</taxon>
        <taxon>Stylophora</taxon>
    </lineage>
</organism>
<name>A0A2B4SKE9_STYPI</name>
<feature type="domain" description="Fibrinogen C-terminal" evidence="2">
    <location>
        <begin position="776"/>
        <end position="884"/>
    </location>
</feature>
<sequence>MFRMKLIRLISLRQGVLAFANGTPKKGYEVCQGCVVVRYVGDVFLYGHPEGFKSGAMEEKVIERFGVIAVRAVHRGVDAYSEEGQGVWEDPVNDFPRDIAEMIGKQGSVKASDEASVDVRDTRDDSIFSSYIDCALNFATSNKIVCEFQLTNNDKRDYSVLKWRTPLDGLRSDCLTVTSNGKKLRYDGIHLKRSAAGPKHYLLIKAGQTVLSTFDVSDAYDMTKAGLYSIAVDTYLEYVKSSLNEKPVSQTKIEHLSSPAGGPSDVTRETELAIVAVFNNIKSAIQDLENNNARAKTWFGSSPIDEPKSVFEKMERVLSKDRIAYIIDGRECEEGDYAYAYTGTRRVFLCKLYSAADPLIGFDTKMGIIVHELGHAISLKARNCADLFKSVLLASRNTSAQSNRGQATKGTPQENKCSTVINGNYYAGTNKEMTTILQRIQTQLSDVQDLLREMKTEKENKTVKARNCADLFKSVVTTISILEQDGFSCFWFIVLAVTTVLILFTASRVRGPFVVIKTHNCADLFKSGERISGVYTIYPGSNYAPFDVYCDQKTAGGGWTVIQKRLDSSVGFYRDWADYKRGLGDLNGEFWLGLDKMNQLTEAGTAGDSFSYHRGAPFSTKDQDNDSDKRQCALTFKGGWWYKTCCYTNLNGLYQPGPHSSHADAFFLCSLFFTVSVASRKTLAQSNSRARKGNSHENKCSTVVNGNYYAGTNKETMTILEGIQAQLSEVQDLLREMKTDRGNKTELEDIKGKTAYADYDMFAVASERAKYQLSLGTYSVKARNCADLFKSGERISGVYTIYPGSSHGTFDVYCDQKTAGGGWTVIQKRLDSSVGFYRDWADYKRGLGDMNSEFWLGLDKMNQFTEAGRNRIRIELEDTKTLRH</sequence>
<dbReference type="PANTHER" id="PTHR19143">
    <property type="entry name" value="FIBRINOGEN/TENASCIN/ANGIOPOEITIN"/>
    <property type="match status" value="1"/>
</dbReference>
<feature type="domain" description="Fibrinogen C-terminal" evidence="2">
    <location>
        <begin position="604"/>
        <end position="664"/>
    </location>
</feature>
<dbReference type="InterPro" id="IPR002181">
    <property type="entry name" value="Fibrinogen_a/b/g_C_dom"/>
</dbReference>
<dbReference type="CDD" id="cd00087">
    <property type="entry name" value="FReD"/>
    <property type="match status" value="1"/>
</dbReference>
<dbReference type="Proteomes" id="UP000225706">
    <property type="component" value="Unassembled WGS sequence"/>
</dbReference>
<accession>A0A2B4SKE9</accession>
<dbReference type="Pfam" id="PF14521">
    <property type="entry name" value="Aspzincin_M35"/>
    <property type="match status" value="1"/>
</dbReference>
<dbReference type="GO" id="GO:0004222">
    <property type="term" value="F:metalloendopeptidase activity"/>
    <property type="evidence" value="ECO:0007669"/>
    <property type="project" value="InterPro"/>
</dbReference>
<dbReference type="PROSITE" id="PS51406">
    <property type="entry name" value="FIBRINOGEN_C_2"/>
    <property type="match status" value="3"/>
</dbReference>
<gene>
    <name evidence="3" type="primary">Ryncolin-2</name>
    <name evidence="3" type="ORF">AWC38_SpisGene6288</name>
</gene>
<dbReference type="GO" id="GO:0005615">
    <property type="term" value="C:extracellular space"/>
    <property type="evidence" value="ECO:0007669"/>
    <property type="project" value="TreeGrafter"/>
</dbReference>
<feature type="chain" id="PRO_5012157080" evidence="1">
    <location>
        <begin position="19"/>
        <end position="884"/>
    </location>
</feature>
<dbReference type="OrthoDB" id="7735550at2759"/>
<dbReference type="NCBIfam" id="NF040941">
    <property type="entry name" value="GGGWT_bact"/>
    <property type="match status" value="2"/>
</dbReference>
<dbReference type="InterPro" id="IPR029463">
    <property type="entry name" value="Lys_MEP"/>
</dbReference>
<evidence type="ECO:0000313" key="4">
    <source>
        <dbReference type="Proteomes" id="UP000225706"/>
    </source>
</evidence>
<evidence type="ECO:0000259" key="2">
    <source>
        <dbReference type="PROSITE" id="PS51406"/>
    </source>
</evidence>
<reference evidence="4" key="1">
    <citation type="journal article" date="2017" name="bioRxiv">
        <title>Comparative analysis of the genomes of Stylophora pistillata and Acropora digitifera provides evidence for extensive differences between species of corals.</title>
        <authorList>
            <person name="Voolstra C.R."/>
            <person name="Li Y."/>
            <person name="Liew Y.J."/>
            <person name="Baumgarten S."/>
            <person name="Zoccola D."/>
            <person name="Flot J.-F."/>
            <person name="Tambutte S."/>
            <person name="Allemand D."/>
            <person name="Aranda M."/>
        </authorList>
    </citation>
    <scope>NUCLEOTIDE SEQUENCE [LARGE SCALE GENOMIC DNA]</scope>
</reference>
<dbReference type="Gene3D" id="3.90.215.10">
    <property type="entry name" value="Gamma Fibrinogen, chain A, domain 1"/>
    <property type="match status" value="3"/>
</dbReference>
<protein>
    <submittedName>
        <fullName evidence="3">Ryncolin-2</fullName>
    </submittedName>
</protein>
<dbReference type="InterPro" id="IPR014716">
    <property type="entry name" value="Fibrinogen_a/b/g_C_1"/>
</dbReference>
<feature type="signal peptide" evidence="1">
    <location>
        <begin position="1"/>
        <end position="18"/>
    </location>
</feature>
<dbReference type="AlphaFoldDB" id="A0A2B4SKE9"/>
<comment type="caution">
    <text evidence="3">The sequence shown here is derived from an EMBL/GenBank/DDBJ whole genome shotgun (WGS) entry which is preliminary data.</text>
</comment>
<dbReference type="InterPro" id="IPR024079">
    <property type="entry name" value="MetalloPept_cat_dom_sf"/>
</dbReference>
<dbReference type="Pfam" id="PF00147">
    <property type="entry name" value="Fibrinogen_C"/>
    <property type="match status" value="4"/>
</dbReference>